<protein>
    <submittedName>
        <fullName evidence="1">Uncharacterized protein</fullName>
    </submittedName>
</protein>
<accession>A0A654ZNI7</accession>
<name>A0A654ZNI7_MYCTX</name>
<reference evidence="1 2" key="1">
    <citation type="submission" date="2015-03" db="EMBL/GenBank/DDBJ databases">
        <authorList>
            <consortium name="Pathogen Informatics"/>
        </authorList>
    </citation>
    <scope>NUCLEOTIDE SEQUENCE [LARGE SCALE GENOMIC DNA]</scope>
    <source>
        <strain evidence="1 2">Bir 185</strain>
    </source>
</reference>
<organism evidence="1 2">
    <name type="scientific">Mycobacterium tuberculosis</name>
    <dbReference type="NCBI Taxonomy" id="1773"/>
    <lineage>
        <taxon>Bacteria</taxon>
        <taxon>Bacillati</taxon>
        <taxon>Actinomycetota</taxon>
        <taxon>Actinomycetes</taxon>
        <taxon>Mycobacteriales</taxon>
        <taxon>Mycobacteriaceae</taxon>
        <taxon>Mycobacterium</taxon>
        <taxon>Mycobacterium tuberculosis complex</taxon>
    </lineage>
</organism>
<evidence type="ECO:0000313" key="1">
    <source>
        <dbReference type="EMBL" id="CKS95031.1"/>
    </source>
</evidence>
<dbReference type="EMBL" id="CNFT01001167">
    <property type="protein sequence ID" value="CKS95031.1"/>
    <property type="molecule type" value="Genomic_DNA"/>
</dbReference>
<dbReference type="AlphaFoldDB" id="A0A654ZNI7"/>
<evidence type="ECO:0000313" key="2">
    <source>
        <dbReference type="Proteomes" id="UP000050164"/>
    </source>
</evidence>
<sequence length="209" mass="22640">MATTGVLGFILTLALPTAWPLPCGWLVTSASTLSNGRVERLFTVTTTWTECRPFVALELSCRICWASGDGDPGLGELAVVGFFPHPATTVAKSVAAIRIATAPRLEGRRGRWEPHACEIKPFMFSLCYPTDGIEQLGATPSRTACTEPRIQPRPWLRVSVTAYPHPGSPAATPSSLACRRAHSMFPRSHSPESATVTRDRCAGKRSHNQ</sequence>
<gene>
    <name evidence="1" type="ORF">ERS027659_03776</name>
</gene>
<proteinExistence type="predicted"/>
<dbReference type="Proteomes" id="UP000050164">
    <property type="component" value="Unassembled WGS sequence"/>
</dbReference>